<comment type="catalytic activity">
    <reaction evidence="5">
        <text>a 5'-end (N(2),N(7)-dimethyl 5'-triphosphoguanosine)-ribonucleoside in snRNA + S-adenosyl-L-methionine = a 5'-end (N(2),N(2),N(7)-trimethyl 5'-triphosphoguanosine)-ribonucleoside in snRNA + S-adenosyl-L-homocysteine + H(+)</text>
        <dbReference type="Rhea" id="RHEA:78479"/>
        <dbReference type="Rhea" id="RHEA-COMP:19087"/>
        <dbReference type="Rhea" id="RHEA-COMP:19089"/>
        <dbReference type="ChEBI" id="CHEBI:15378"/>
        <dbReference type="ChEBI" id="CHEBI:57856"/>
        <dbReference type="ChEBI" id="CHEBI:59789"/>
        <dbReference type="ChEBI" id="CHEBI:167623"/>
        <dbReference type="ChEBI" id="CHEBI:172880"/>
    </reaction>
    <physiologicalReaction direction="left-to-right" evidence="5">
        <dbReference type="Rhea" id="RHEA:78480"/>
    </physiologicalReaction>
</comment>
<evidence type="ECO:0000256" key="6">
    <source>
        <dbReference type="ARBA" id="ARBA00049075"/>
    </source>
</evidence>
<evidence type="ECO:0000313" key="10">
    <source>
        <dbReference type="Proteomes" id="UP000799302"/>
    </source>
</evidence>
<dbReference type="PANTHER" id="PTHR14741:SF32">
    <property type="entry name" value="TRIMETHYLGUANOSINE SYNTHASE"/>
    <property type="match status" value="1"/>
</dbReference>
<dbReference type="AlphaFoldDB" id="A0A6A6TYH8"/>
<keyword evidence="9" id="KW-0808">Transferase</keyword>
<keyword evidence="9" id="KW-0489">Methyltransferase</keyword>
<comment type="catalytic activity">
    <reaction evidence="3">
        <text>a 5'-end (N(2),N(7)-dimethyl 5'-triphosphoguanosine)-ribonucleoside in snoRNA + S-adenosyl-L-methionine = a 5'-end (N(2),N(2),N(7)-trimethyl 5'-triphosphoguanosine)-ribonucleoside in snoRNA + S-adenosyl-L-homocysteine + H(+)</text>
        <dbReference type="Rhea" id="RHEA:78507"/>
        <dbReference type="Rhea" id="RHEA-COMP:19088"/>
        <dbReference type="Rhea" id="RHEA-COMP:19090"/>
        <dbReference type="ChEBI" id="CHEBI:15378"/>
        <dbReference type="ChEBI" id="CHEBI:57856"/>
        <dbReference type="ChEBI" id="CHEBI:59789"/>
        <dbReference type="ChEBI" id="CHEBI:167623"/>
        <dbReference type="ChEBI" id="CHEBI:172880"/>
    </reaction>
    <physiologicalReaction direction="left-to-right" evidence="3">
        <dbReference type="Rhea" id="RHEA:78508"/>
    </physiologicalReaction>
</comment>
<comment type="catalytic activity">
    <reaction evidence="4">
        <text>a 5'-end (N(7)-methyl 5'-triphosphoguanosine)-ribonucleoside in snoRNA + S-adenosyl-L-methionine = a 5'-end (N(2),N(7)-dimethyl 5'-triphosphoguanosine)-ribonucleoside in snoRNA + S-adenosyl-L-homocysteine + H(+)</text>
        <dbReference type="Rhea" id="RHEA:78475"/>
        <dbReference type="Rhea" id="RHEA-COMP:19086"/>
        <dbReference type="Rhea" id="RHEA-COMP:19088"/>
        <dbReference type="ChEBI" id="CHEBI:15378"/>
        <dbReference type="ChEBI" id="CHEBI:57856"/>
        <dbReference type="ChEBI" id="CHEBI:59789"/>
        <dbReference type="ChEBI" id="CHEBI:156461"/>
        <dbReference type="ChEBI" id="CHEBI:172880"/>
    </reaction>
    <physiologicalReaction direction="left-to-right" evidence="4">
        <dbReference type="Rhea" id="RHEA:78476"/>
    </physiologicalReaction>
</comment>
<feature type="region of interest" description="Disordered" evidence="8">
    <location>
        <begin position="1"/>
        <end position="21"/>
    </location>
</feature>
<evidence type="ECO:0000256" key="3">
    <source>
        <dbReference type="ARBA" id="ARBA00047418"/>
    </source>
</evidence>
<dbReference type="PANTHER" id="PTHR14741">
    <property type="entry name" value="S-ADENOSYLMETHIONINE-DEPENDENT METHYLTRANSFERASE RELATED"/>
    <property type="match status" value="1"/>
</dbReference>
<evidence type="ECO:0000256" key="8">
    <source>
        <dbReference type="SAM" id="MobiDB-lite"/>
    </source>
</evidence>
<dbReference type="InterPro" id="IPR029063">
    <property type="entry name" value="SAM-dependent_MTases_sf"/>
</dbReference>
<dbReference type="Gene3D" id="3.40.50.150">
    <property type="entry name" value="Vaccinia Virus protein VP39"/>
    <property type="match status" value="1"/>
</dbReference>
<feature type="compositionally biased region" description="Acidic residues" evidence="8">
    <location>
        <begin position="1"/>
        <end position="14"/>
    </location>
</feature>
<dbReference type="Proteomes" id="UP000799302">
    <property type="component" value="Unassembled WGS sequence"/>
</dbReference>
<reference evidence="9" key="1">
    <citation type="journal article" date="2020" name="Stud. Mycol.">
        <title>101 Dothideomycetes genomes: a test case for predicting lifestyles and emergence of pathogens.</title>
        <authorList>
            <person name="Haridas S."/>
            <person name="Albert R."/>
            <person name="Binder M."/>
            <person name="Bloem J."/>
            <person name="Labutti K."/>
            <person name="Salamov A."/>
            <person name="Andreopoulos B."/>
            <person name="Baker S."/>
            <person name="Barry K."/>
            <person name="Bills G."/>
            <person name="Bluhm B."/>
            <person name="Cannon C."/>
            <person name="Castanera R."/>
            <person name="Culley D."/>
            <person name="Daum C."/>
            <person name="Ezra D."/>
            <person name="Gonzalez J."/>
            <person name="Henrissat B."/>
            <person name="Kuo A."/>
            <person name="Liang C."/>
            <person name="Lipzen A."/>
            <person name="Lutzoni F."/>
            <person name="Magnuson J."/>
            <person name="Mondo S."/>
            <person name="Nolan M."/>
            <person name="Ohm R."/>
            <person name="Pangilinan J."/>
            <person name="Park H.-J."/>
            <person name="Ramirez L."/>
            <person name="Alfaro M."/>
            <person name="Sun H."/>
            <person name="Tritt A."/>
            <person name="Yoshinaga Y."/>
            <person name="Zwiers L.-H."/>
            <person name="Turgeon B."/>
            <person name="Goodwin S."/>
            <person name="Spatafora J."/>
            <person name="Crous P."/>
            <person name="Grigoriev I."/>
        </authorList>
    </citation>
    <scope>NUCLEOTIDE SEQUENCE</scope>
    <source>
        <strain evidence="9">CBS 115976</strain>
    </source>
</reference>
<evidence type="ECO:0000256" key="7">
    <source>
        <dbReference type="ARBA" id="ARBA00049790"/>
    </source>
</evidence>
<gene>
    <name evidence="9" type="ORF">BT63DRAFT_85629</name>
</gene>
<dbReference type="GO" id="GO:0005634">
    <property type="term" value="C:nucleus"/>
    <property type="evidence" value="ECO:0007669"/>
    <property type="project" value="TreeGrafter"/>
</dbReference>
<name>A0A6A6TYH8_9PEZI</name>
<accession>A0A6A6TYH8</accession>
<evidence type="ECO:0000256" key="1">
    <source>
        <dbReference type="ARBA" id="ARBA00018517"/>
    </source>
</evidence>
<evidence type="ECO:0000256" key="2">
    <source>
        <dbReference type="ARBA" id="ARBA00025783"/>
    </source>
</evidence>
<dbReference type="InterPro" id="IPR019012">
    <property type="entry name" value="RNA_cap_Gua-N2-MeTrfase"/>
</dbReference>
<dbReference type="EMBL" id="MU004241">
    <property type="protein sequence ID" value="KAF2665125.1"/>
    <property type="molecule type" value="Genomic_DNA"/>
</dbReference>
<dbReference type="Pfam" id="PF09445">
    <property type="entry name" value="Methyltransf_15"/>
    <property type="match status" value="1"/>
</dbReference>
<proteinExistence type="inferred from homology"/>
<dbReference type="CDD" id="cd02440">
    <property type="entry name" value="AdoMet_MTases"/>
    <property type="match status" value="1"/>
</dbReference>
<sequence>MTQEEDAQMEEEDAEKAQHYENMDEMPYELQKYWHQRYLIFSLYDDGIMFTKSAWFGVTPEPVARKIAAHIALAAPKHKTAIIDAFGGAGGSAIALARSGRWDQVFAIEKDPEVIKCGKRNAEIYGVSKKIWWIQGDCFDVLKARFKGVGKNYVIFASPPWGGPQYTDTTIFDLKKMEPYSIEHIYSNFAKVTKDIVLYLPRNSNLNQLVKYASADREMPIIHYCMKGASKALCAYVGEFSYPLQNGANEAETAIQE</sequence>
<dbReference type="GO" id="GO:0071164">
    <property type="term" value="F:RNA cap trimethylguanosine synthase activity"/>
    <property type="evidence" value="ECO:0007669"/>
    <property type="project" value="TreeGrafter"/>
</dbReference>
<evidence type="ECO:0000256" key="4">
    <source>
        <dbReference type="ARBA" id="ARBA00048740"/>
    </source>
</evidence>
<dbReference type="SUPFAM" id="SSF53335">
    <property type="entry name" value="S-adenosyl-L-methionine-dependent methyltransferases"/>
    <property type="match status" value="1"/>
</dbReference>
<comment type="catalytic activity">
    <reaction evidence="6">
        <text>a 5'-end (N(7)-methyl 5'-triphosphoguanosine)-ribonucleoside in snRNA + S-adenosyl-L-methionine = a 5'-end (N(2),N(7)-dimethyl 5'-triphosphoguanosine)-ribonucleoside in snRNA + S-adenosyl-L-homocysteine + H(+)</text>
        <dbReference type="Rhea" id="RHEA:78471"/>
        <dbReference type="Rhea" id="RHEA-COMP:19085"/>
        <dbReference type="Rhea" id="RHEA-COMP:19087"/>
        <dbReference type="ChEBI" id="CHEBI:15378"/>
        <dbReference type="ChEBI" id="CHEBI:57856"/>
        <dbReference type="ChEBI" id="CHEBI:59789"/>
        <dbReference type="ChEBI" id="CHEBI:156461"/>
        <dbReference type="ChEBI" id="CHEBI:172880"/>
    </reaction>
    <physiologicalReaction direction="left-to-right" evidence="6">
        <dbReference type="Rhea" id="RHEA:78472"/>
    </physiologicalReaction>
</comment>
<organism evidence="9 10">
    <name type="scientific">Microthyrium microscopicum</name>
    <dbReference type="NCBI Taxonomy" id="703497"/>
    <lineage>
        <taxon>Eukaryota</taxon>
        <taxon>Fungi</taxon>
        <taxon>Dikarya</taxon>
        <taxon>Ascomycota</taxon>
        <taxon>Pezizomycotina</taxon>
        <taxon>Dothideomycetes</taxon>
        <taxon>Dothideomycetes incertae sedis</taxon>
        <taxon>Microthyriales</taxon>
        <taxon>Microthyriaceae</taxon>
        <taxon>Microthyrium</taxon>
    </lineage>
</organism>
<keyword evidence="10" id="KW-1185">Reference proteome</keyword>
<dbReference type="FunFam" id="3.40.50.150:FF:000270">
    <property type="entry name" value="RNA methylase family protein"/>
    <property type="match status" value="1"/>
</dbReference>
<dbReference type="OrthoDB" id="194443at2759"/>
<evidence type="ECO:0000313" key="9">
    <source>
        <dbReference type="EMBL" id="KAF2665125.1"/>
    </source>
</evidence>
<evidence type="ECO:0000256" key="5">
    <source>
        <dbReference type="ARBA" id="ARBA00048763"/>
    </source>
</evidence>
<protein>
    <recommendedName>
        <fullName evidence="1">Trimethylguanosine synthase</fullName>
    </recommendedName>
    <alternativeName>
        <fullName evidence="7">Cap-specific guanine-N(2) methyltransferase</fullName>
    </alternativeName>
</protein>
<comment type="similarity">
    <text evidence="2">Belongs to the methyltransferase superfamily. Trimethylguanosine synthase family.</text>
</comment>